<gene>
    <name evidence="1" type="ORF">IAB38_00425</name>
</gene>
<dbReference type="AlphaFoldDB" id="A0A9D1J2V1"/>
<dbReference type="EMBL" id="DVHC01000006">
    <property type="protein sequence ID" value="HIR58494.1"/>
    <property type="molecule type" value="Genomic_DNA"/>
</dbReference>
<proteinExistence type="predicted"/>
<protein>
    <submittedName>
        <fullName evidence="1">Uncharacterized protein</fullName>
    </submittedName>
</protein>
<sequence>MNVIIANEAKAMLSTLDIDVIKSVDGVHTADEIVDMFKNFFYARMILDITAIKDYEDITNIQKISIGLDADKIILLLPNTEASTSSSYLSKIISMGIYNFTTTVDGVKYFLEHPNTYKDVAHIQQLNDLSSTINDKVIAGSRIIGIKNVTDHAGSTTLIYMLKKELEQTYGMSVVAIEVNRHDFLYFNSHNMISVDDEHLMTEVVKHKDVAIILIDLNDSSNEGACNDVLYLIEPSSIRLNKLMRRDRRIFEELKGKKIVLNMSLLSNSDIMDFEYEGKTKVFYNIPPLNDRVKNPVLSDFLSKIGLINKTKEKESGGKIFGLFKR</sequence>
<name>A0A9D1J2V1_9FIRM</name>
<dbReference type="Proteomes" id="UP000824232">
    <property type="component" value="Unassembled WGS sequence"/>
</dbReference>
<reference evidence="1" key="1">
    <citation type="submission" date="2020-10" db="EMBL/GenBank/DDBJ databases">
        <authorList>
            <person name="Gilroy R."/>
        </authorList>
    </citation>
    <scope>NUCLEOTIDE SEQUENCE</scope>
    <source>
        <strain evidence="1">CHK184-20233</strain>
    </source>
</reference>
<accession>A0A9D1J2V1</accession>
<evidence type="ECO:0000313" key="2">
    <source>
        <dbReference type="Proteomes" id="UP000824232"/>
    </source>
</evidence>
<reference evidence="1" key="2">
    <citation type="journal article" date="2021" name="PeerJ">
        <title>Extensive microbial diversity within the chicken gut microbiome revealed by metagenomics and culture.</title>
        <authorList>
            <person name="Gilroy R."/>
            <person name="Ravi A."/>
            <person name="Getino M."/>
            <person name="Pursley I."/>
            <person name="Horton D.L."/>
            <person name="Alikhan N.F."/>
            <person name="Baker D."/>
            <person name="Gharbi K."/>
            <person name="Hall N."/>
            <person name="Watson M."/>
            <person name="Adriaenssens E.M."/>
            <person name="Foster-Nyarko E."/>
            <person name="Jarju S."/>
            <person name="Secka A."/>
            <person name="Antonio M."/>
            <person name="Oren A."/>
            <person name="Chaudhuri R.R."/>
            <person name="La Ragione R."/>
            <person name="Hildebrand F."/>
            <person name="Pallen M.J."/>
        </authorList>
    </citation>
    <scope>NUCLEOTIDE SEQUENCE</scope>
    <source>
        <strain evidence="1">CHK184-20233</strain>
    </source>
</reference>
<organism evidence="1 2">
    <name type="scientific">Candidatus Onthousia excrementipullorum</name>
    <dbReference type="NCBI Taxonomy" id="2840884"/>
    <lineage>
        <taxon>Bacteria</taxon>
        <taxon>Bacillati</taxon>
        <taxon>Bacillota</taxon>
        <taxon>Bacilli</taxon>
        <taxon>Candidatus Onthousia</taxon>
    </lineage>
</organism>
<evidence type="ECO:0000313" key="1">
    <source>
        <dbReference type="EMBL" id="HIR58494.1"/>
    </source>
</evidence>
<comment type="caution">
    <text evidence="1">The sequence shown here is derived from an EMBL/GenBank/DDBJ whole genome shotgun (WGS) entry which is preliminary data.</text>
</comment>